<feature type="domain" description="Septum formation inhibitor MinC N-terminal" evidence="9">
    <location>
        <begin position="16"/>
        <end position="88"/>
    </location>
</feature>
<dbReference type="AlphaFoldDB" id="A0A7U7J515"/>
<dbReference type="NCBIfam" id="TIGR01222">
    <property type="entry name" value="minC"/>
    <property type="match status" value="1"/>
</dbReference>
<keyword evidence="2 6" id="KW-0132">Cell division</keyword>
<dbReference type="GO" id="GO:0051302">
    <property type="term" value="P:regulation of cell division"/>
    <property type="evidence" value="ECO:0007669"/>
    <property type="project" value="InterPro"/>
</dbReference>
<evidence type="ECO:0000256" key="5">
    <source>
        <dbReference type="ARBA" id="ARBA00025606"/>
    </source>
</evidence>
<dbReference type="Gene3D" id="3.30.70.260">
    <property type="match status" value="1"/>
</dbReference>
<evidence type="ECO:0000313" key="10">
    <source>
        <dbReference type="EMBL" id="CDH46235.1"/>
    </source>
</evidence>
<evidence type="ECO:0000256" key="2">
    <source>
        <dbReference type="ARBA" id="ARBA00022618"/>
    </source>
</evidence>
<keyword evidence="3 6" id="KW-0717">Septation</keyword>
<dbReference type="InterPro" id="IPR013033">
    <property type="entry name" value="MinC"/>
</dbReference>
<dbReference type="InterPro" id="IPR016098">
    <property type="entry name" value="CAP/MinC_C"/>
</dbReference>
<organism evidence="10 11">
    <name type="scientific">Candidatus Contendobacter odensis Run_B_J11</name>
    <dbReference type="NCBI Taxonomy" id="1400861"/>
    <lineage>
        <taxon>Bacteria</taxon>
        <taxon>Pseudomonadati</taxon>
        <taxon>Pseudomonadota</taxon>
        <taxon>Gammaproteobacteria</taxon>
        <taxon>Candidatus Competibacteraceae</taxon>
        <taxon>Candidatus Contendibacter</taxon>
    </lineage>
</organism>
<reference evidence="10 11" key="1">
    <citation type="journal article" date="2014" name="ISME J.">
        <title>Candidatus Competibacter-lineage genomes retrieved from metagenomes reveal functional metabolic diversity.</title>
        <authorList>
            <person name="McIlroy S.J."/>
            <person name="Albertsen M."/>
            <person name="Andresen E.K."/>
            <person name="Saunders A.M."/>
            <person name="Kristiansen R."/>
            <person name="Stokholm-Bjerregaard M."/>
            <person name="Nielsen K.L."/>
            <person name="Nielsen P.H."/>
        </authorList>
    </citation>
    <scope>NUCLEOTIDE SEQUENCE [LARGE SCALE GENOMIC DNA]</scope>
    <source>
        <strain evidence="10 11">Run_B_J11</strain>
    </source>
</reference>
<evidence type="ECO:0000256" key="7">
    <source>
        <dbReference type="SAM" id="MobiDB-lite"/>
    </source>
</evidence>
<feature type="region of interest" description="Disordered" evidence="7">
    <location>
        <begin position="96"/>
        <end position="125"/>
    </location>
</feature>
<dbReference type="Pfam" id="PF03775">
    <property type="entry name" value="MinC_C"/>
    <property type="match status" value="1"/>
</dbReference>
<comment type="function">
    <text evidence="5 6">Cell division inhibitor that blocks the formation of polar Z ring septums. Rapidly oscillates between the poles of the cell to destabilize FtsZ filaments that have formed before they mature into polar Z rings. Prevents FtsZ polymerization.</text>
</comment>
<dbReference type="PANTHER" id="PTHR34108">
    <property type="entry name" value="SEPTUM SITE-DETERMINING PROTEIN MINC"/>
    <property type="match status" value="1"/>
</dbReference>
<dbReference type="SUPFAM" id="SSF63848">
    <property type="entry name" value="Cell-division inhibitor MinC, C-terminal domain"/>
    <property type="match status" value="1"/>
</dbReference>
<dbReference type="Pfam" id="PF05209">
    <property type="entry name" value="MinC_N"/>
    <property type="match status" value="1"/>
</dbReference>
<proteinExistence type="inferred from homology"/>
<dbReference type="Gene3D" id="2.160.20.70">
    <property type="match status" value="1"/>
</dbReference>
<evidence type="ECO:0000259" key="8">
    <source>
        <dbReference type="Pfam" id="PF03775"/>
    </source>
</evidence>
<evidence type="ECO:0000259" key="9">
    <source>
        <dbReference type="Pfam" id="PF05209"/>
    </source>
</evidence>
<evidence type="ECO:0000256" key="1">
    <source>
        <dbReference type="ARBA" id="ARBA00006291"/>
    </source>
</evidence>
<comment type="caution">
    <text evidence="10">The sequence shown here is derived from an EMBL/GenBank/DDBJ whole genome shotgun (WGS) entry which is preliminary data.</text>
</comment>
<dbReference type="GO" id="GO:0000917">
    <property type="term" value="P:division septum assembly"/>
    <property type="evidence" value="ECO:0007669"/>
    <property type="project" value="UniProtKB-KW"/>
</dbReference>
<gene>
    <name evidence="6 10" type="primary">minC</name>
    <name evidence="10" type="ORF">BN874_400027</name>
</gene>
<evidence type="ECO:0000313" key="11">
    <source>
        <dbReference type="Proteomes" id="UP000019184"/>
    </source>
</evidence>
<evidence type="ECO:0000256" key="6">
    <source>
        <dbReference type="HAMAP-Rule" id="MF_00267"/>
    </source>
</evidence>
<comment type="subunit">
    <text evidence="6">Interacts with MinD and FtsZ.</text>
</comment>
<dbReference type="OrthoDB" id="9794530at2"/>
<protein>
    <recommendedName>
        <fullName evidence="6">Probable septum site-determining protein MinC</fullName>
    </recommendedName>
</protein>
<dbReference type="PANTHER" id="PTHR34108:SF1">
    <property type="entry name" value="SEPTUM SITE-DETERMINING PROTEIN MINC"/>
    <property type="match status" value="1"/>
</dbReference>
<accession>A0A7U7J515</accession>
<dbReference type="HAMAP" id="MF_00267">
    <property type="entry name" value="MinC"/>
    <property type="match status" value="1"/>
</dbReference>
<dbReference type="GO" id="GO:0000902">
    <property type="term" value="P:cell morphogenesis"/>
    <property type="evidence" value="ECO:0007669"/>
    <property type="project" value="InterPro"/>
</dbReference>
<dbReference type="InterPro" id="IPR005526">
    <property type="entry name" value="Septum_form_inhib_MinC_C"/>
</dbReference>
<sequence>MLLQSPRFTGEDNPPFELKGSLFTLTVLHLFHPDRAAIERHLVEKIKQAPGFFSNTPVVIDLDGVVNSPDGVDFSGLYELLRRHGMVPVGIRNGSPELQTSARQAGLPTLPESRATGATRKPERVEPVHSRIFSHPVRSGQQIYAPDGDLIVLGTVSAGAEVIADGNIHIYGALRGRALAGVKGDVEPRIFCQSLEAELVSIAGRYRISEQIDPADRGKAMQIHLVEDRLIIEHLTR</sequence>
<dbReference type="GO" id="GO:1901891">
    <property type="term" value="P:regulation of cell septum assembly"/>
    <property type="evidence" value="ECO:0007669"/>
    <property type="project" value="InterPro"/>
</dbReference>
<keyword evidence="4 6" id="KW-0131">Cell cycle</keyword>
<dbReference type="InterPro" id="IPR007874">
    <property type="entry name" value="MinC_N"/>
</dbReference>
<comment type="similarity">
    <text evidence="1 6">Belongs to the MinC family.</text>
</comment>
<dbReference type="RefSeq" id="WP_051497882.1">
    <property type="nucleotide sequence ID" value="NZ_CBTK010000255.1"/>
</dbReference>
<feature type="domain" description="Septum formation inhibitor MinC C-terminal" evidence="8">
    <location>
        <begin position="133"/>
        <end position="233"/>
    </location>
</feature>
<dbReference type="InterPro" id="IPR036145">
    <property type="entry name" value="MinC_C_sf"/>
</dbReference>
<evidence type="ECO:0000256" key="4">
    <source>
        <dbReference type="ARBA" id="ARBA00023306"/>
    </source>
</evidence>
<dbReference type="EMBL" id="CBTK010000255">
    <property type="protein sequence ID" value="CDH46235.1"/>
    <property type="molecule type" value="Genomic_DNA"/>
</dbReference>
<keyword evidence="11" id="KW-1185">Reference proteome</keyword>
<dbReference type="Proteomes" id="UP000019184">
    <property type="component" value="Unassembled WGS sequence"/>
</dbReference>
<name>A0A7U7J515_9GAMM</name>
<evidence type="ECO:0000256" key="3">
    <source>
        <dbReference type="ARBA" id="ARBA00023210"/>
    </source>
</evidence>